<evidence type="ECO:0000313" key="3">
    <source>
        <dbReference type="Proteomes" id="UP000824223"/>
    </source>
</evidence>
<reference evidence="2" key="1">
    <citation type="journal article" date="2021" name="PeerJ">
        <title>Extensive microbial diversity within the chicken gut microbiome revealed by metagenomics and culture.</title>
        <authorList>
            <person name="Gilroy R."/>
            <person name="Ravi A."/>
            <person name="Getino M."/>
            <person name="Pursley I."/>
            <person name="Horton D.L."/>
            <person name="Alikhan N.F."/>
            <person name="Baker D."/>
            <person name="Gharbi K."/>
            <person name="Hall N."/>
            <person name="Watson M."/>
            <person name="Adriaenssens E.M."/>
            <person name="Foster-Nyarko E."/>
            <person name="Jarju S."/>
            <person name="Secka A."/>
            <person name="Antonio M."/>
            <person name="Oren A."/>
            <person name="Chaudhuri R.R."/>
            <person name="La Ragione R."/>
            <person name="Hildebrand F."/>
            <person name="Pallen M.J."/>
        </authorList>
    </citation>
    <scope>NUCLEOTIDE SEQUENCE</scope>
    <source>
        <strain evidence="2">ChiSjej2B20-11307</strain>
    </source>
</reference>
<dbReference type="Gene3D" id="1.10.3210.10">
    <property type="entry name" value="Hypothetical protein af1432"/>
    <property type="match status" value="1"/>
</dbReference>
<dbReference type="InterPro" id="IPR006674">
    <property type="entry name" value="HD_domain"/>
</dbReference>
<dbReference type="Pfam" id="PF01966">
    <property type="entry name" value="HD"/>
    <property type="match status" value="1"/>
</dbReference>
<reference evidence="2" key="2">
    <citation type="submission" date="2021-04" db="EMBL/GenBank/DDBJ databases">
        <authorList>
            <person name="Gilroy R."/>
        </authorList>
    </citation>
    <scope>NUCLEOTIDE SEQUENCE</scope>
    <source>
        <strain evidence="2">ChiSjej2B20-11307</strain>
    </source>
</reference>
<protein>
    <submittedName>
        <fullName evidence="2">HD domain-containing protein</fullName>
    </submittedName>
</protein>
<dbReference type="PROSITE" id="PS51831">
    <property type="entry name" value="HD"/>
    <property type="match status" value="1"/>
</dbReference>
<dbReference type="SMART" id="SM00471">
    <property type="entry name" value="HDc"/>
    <property type="match status" value="1"/>
</dbReference>
<sequence>MKRVNAIITHPVYQAYYKRLEELEQNRPFCRHQMTHLMDVARIAYIRSLERGLPLDKEVIYAAAVLHDIGKSLQYEKKIPHEIASVEIAEKILCSLPPKVVFSAEEIRVILTAVRGHRMLREDAEPLEQLLYESDKASRMCFSCPTEADCNWSREKKNMEIMI</sequence>
<accession>A0A9D2HBR2</accession>
<dbReference type="InterPro" id="IPR003607">
    <property type="entry name" value="HD/PDEase_dom"/>
</dbReference>
<proteinExistence type="predicted"/>
<dbReference type="SUPFAM" id="SSF109604">
    <property type="entry name" value="HD-domain/PDEase-like"/>
    <property type="match status" value="1"/>
</dbReference>
<dbReference type="NCBIfam" id="TIGR00277">
    <property type="entry name" value="HDIG"/>
    <property type="match status" value="1"/>
</dbReference>
<gene>
    <name evidence="2" type="ORF">H9798_07030</name>
</gene>
<feature type="domain" description="HD" evidence="1">
    <location>
        <begin position="33"/>
        <end position="140"/>
    </location>
</feature>
<comment type="caution">
    <text evidence="2">The sequence shown here is derived from an EMBL/GenBank/DDBJ whole genome shotgun (WGS) entry which is preliminary data.</text>
</comment>
<name>A0A9D2HBR2_9FIRM</name>
<evidence type="ECO:0000313" key="2">
    <source>
        <dbReference type="EMBL" id="HJA06875.1"/>
    </source>
</evidence>
<dbReference type="InterPro" id="IPR006675">
    <property type="entry name" value="HDIG_dom"/>
</dbReference>
<evidence type="ECO:0000259" key="1">
    <source>
        <dbReference type="PROSITE" id="PS51831"/>
    </source>
</evidence>
<dbReference type="EMBL" id="DXAK01000035">
    <property type="protein sequence ID" value="HJA06875.1"/>
    <property type="molecule type" value="Genomic_DNA"/>
</dbReference>
<organism evidence="2 3">
    <name type="scientific">Candidatus Mediterraneibacter pullicola</name>
    <dbReference type="NCBI Taxonomy" id="2838682"/>
    <lineage>
        <taxon>Bacteria</taxon>
        <taxon>Bacillati</taxon>
        <taxon>Bacillota</taxon>
        <taxon>Clostridia</taxon>
        <taxon>Lachnospirales</taxon>
        <taxon>Lachnospiraceae</taxon>
        <taxon>Mediterraneibacter</taxon>
    </lineage>
</organism>
<dbReference type="AlphaFoldDB" id="A0A9D2HBR2"/>
<dbReference type="Proteomes" id="UP000824223">
    <property type="component" value="Unassembled WGS sequence"/>
</dbReference>